<accession>I3D4U6</accession>
<dbReference type="Gene3D" id="3.20.20.370">
    <property type="entry name" value="Glycoside hydrolase/deacetylase"/>
    <property type="match status" value="1"/>
</dbReference>
<evidence type="ECO:0000313" key="3">
    <source>
        <dbReference type="Proteomes" id="UP000003423"/>
    </source>
</evidence>
<dbReference type="SUPFAM" id="SSF49464">
    <property type="entry name" value="Carboxypeptidase regulatory domain-like"/>
    <property type="match status" value="1"/>
</dbReference>
<dbReference type="GO" id="GO:0005975">
    <property type="term" value="P:carbohydrate metabolic process"/>
    <property type="evidence" value="ECO:0007669"/>
    <property type="project" value="InterPro"/>
</dbReference>
<gene>
    <name evidence="2" type="ORF">BD31_I1216</name>
</gene>
<feature type="domain" description="NodB homology" evidence="1">
    <location>
        <begin position="330"/>
        <end position="561"/>
    </location>
</feature>
<dbReference type="Pfam" id="PF01522">
    <property type="entry name" value="Polysacc_deac_1"/>
    <property type="match status" value="1"/>
</dbReference>
<dbReference type="EMBL" id="AEXL02000024">
    <property type="protein sequence ID" value="EIJ66739.1"/>
    <property type="molecule type" value="Genomic_DNA"/>
</dbReference>
<protein>
    <recommendedName>
        <fullName evidence="1">NodB homology domain-containing protein</fullName>
    </recommendedName>
</protein>
<proteinExistence type="predicted"/>
<dbReference type="InterPro" id="IPR008969">
    <property type="entry name" value="CarboxyPept-like_regulatory"/>
</dbReference>
<dbReference type="SUPFAM" id="SSF88713">
    <property type="entry name" value="Glycoside hydrolase/deacetylase"/>
    <property type="match status" value="1"/>
</dbReference>
<dbReference type="RefSeq" id="WP_008297363.1">
    <property type="nucleotide sequence ID" value="NZ_AEXL02000024.1"/>
</dbReference>
<dbReference type="Proteomes" id="UP000003423">
    <property type="component" value="Unassembled WGS sequence"/>
</dbReference>
<dbReference type="InterPro" id="IPR011330">
    <property type="entry name" value="Glyco_hydro/deAcase_b/a-brl"/>
</dbReference>
<evidence type="ECO:0000259" key="1">
    <source>
        <dbReference type="PROSITE" id="PS51677"/>
    </source>
</evidence>
<dbReference type="PROSITE" id="PS51677">
    <property type="entry name" value="NODB"/>
    <property type="match status" value="1"/>
</dbReference>
<sequence length="659" mass="74762">MKERRLWIIFAMIMCFTGIISSNNVFSEELETIQLEIKYTNGDIADHNDVKIIVYQDFNKSPIIERKLQGNPDFISVPENHRYKIEVYVNGMYADVGYVQVKNKSEKVDINIPLSGGLQFEVLYKNGHPISGATVTLKSQDGIEWRKAITNEDGKTLRYWIQSTVKQENYYVADVYLGEIFLTSYFPIRLQPGLAFEQKIITDIPETVEELITVNLFAGGKKITSNDEKYKVTLTDLKGNYVDSSELNYRGDAYFSNLKSGSYIIKITSNDIIENTLWPQQNIHIIGDVNKFNIFRNMEEINLQDDVNTSDEKSQDTVIIPENELIDTCNCVAFRLDGVQDYWLNEVQIGIMNTFIEKKAPITIGIIANAFGNDKKITDFVKENISKSKTNFEVASKGLGLSPFTNYEKVEQNDNLKKSIELIESTTGIKPHVFIPPDNKFNTDTLDILEKNGITHISTSLINGDEPPFELKGKEVYRFPQIASTGKFNSTTNVFEGLSSKQVVKEAIQGIKNYGFAVISIQPQEFAMVVNSTYVNTLNQKQISELISMIDDFNENGYKIVSIGKINSNLVVLVPEWIKNNAGWWAGDQIDDKTFVQGIEYLVKNGIIQVTEKSQTTLNKQTVPEWIKNNAGWWAGDQIDDKTFVQGIEYLVKNGIITY</sequence>
<reference evidence="2 3" key="1">
    <citation type="journal article" date="2012" name="J. Bacteriol.">
        <title>Genome sequence of "Candidatus Nitrosopumilus salaria" BD31, an ammonia-oxidizing archaeon from the San Francisco Bay estuary.</title>
        <authorList>
            <person name="Mosier A.C."/>
            <person name="Allen E.E."/>
            <person name="Kim M."/>
            <person name="Ferriera S."/>
            <person name="Francis C.A."/>
        </authorList>
    </citation>
    <scope>NUCLEOTIDE SEQUENCE [LARGE SCALE GENOMIC DNA]</scope>
    <source>
        <strain evidence="2 3">BD31</strain>
    </source>
</reference>
<dbReference type="InterPro" id="IPR002509">
    <property type="entry name" value="NODB_dom"/>
</dbReference>
<dbReference type="PATRIC" id="fig|859350.6.peg.290"/>
<comment type="caution">
    <text evidence="2">The sequence shown here is derived from an EMBL/GenBank/DDBJ whole genome shotgun (WGS) entry which is preliminary data.</text>
</comment>
<dbReference type="GO" id="GO:0016810">
    <property type="term" value="F:hydrolase activity, acting on carbon-nitrogen (but not peptide) bonds"/>
    <property type="evidence" value="ECO:0007669"/>
    <property type="project" value="InterPro"/>
</dbReference>
<dbReference type="AlphaFoldDB" id="I3D4U6"/>
<organism evidence="2 3">
    <name type="scientific">Candidatus Nitrosopumilus salarius BD31</name>
    <dbReference type="NCBI Taxonomy" id="859350"/>
    <lineage>
        <taxon>Archaea</taxon>
        <taxon>Nitrososphaerota</taxon>
        <taxon>Nitrososphaeria</taxon>
        <taxon>Nitrosopumilales</taxon>
        <taxon>Nitrosopumilaceae</taxon>
        <taxon>Nitrosopumilus</taxon>
    </lineage>
</organism>
<keyword evidence="3" id="KW-1185">Reference proteome</keyword>
<evidence type="ECO:0000313" key="2">
    <source>
        <dbReference type="EMBL" id="EIJ66739.1"/>
    </source>
</evidence>
<name>I3D4U6_9ARCH</name>